<feature type="compositionally biased region" description="Basic residues" evidence="1">
    <location>
        <begin position="16"/>
        <end position="25"/>
    </location>
</feature>
<dbReference type="VEuPathDB" id="FungiDB:H257_17040"/>
<evidence type="ECO:0000313" key="3">
    <source>
        <dbReference type="Proteomes" id="UP000469452"/>
    </source>
</evidence>
<name>A0A6A4ZP08_APHAT</name>
<proteinExistence type="predicted"/>
<feature type="region of interest" description="Disordered" evidence="1">
    <location>
        <begin position="1"/>
        <end position="33"/>
    </location>
</feature>
<dbReference type="AlphaFoldDB" id="A0A6A4ZP08"/>
<reference evidence="2 3" key="1">
    <citation type="submission" date="2019-06" db="EMBL/GenBank/DDBJ databases">
        <title>Genomics analysis of Aphanomyces spp. identifies a new class of oomycete effector associated with host adaptation.</title>
        <authorList>
            <person name="Gaulin E."/>
        </authorList>
    </citation>
    <scope>NUCLEOTIDE SEQUENCE [LARGE SCALE GENOMIC DNA]</scope>
    <source>
        <strain evidence="2 3">E</strain>
    </source>
</reference>
<dbReference type="Proteomes" id="UP000469452">
    <property type="component" value="Unassembled WGS sequence"/>
</dbReference>
<protein>
    <submittedName>
        <fullName evidence="2">Uncharacterized protein</fullName>
    </submittedName>
</protein>
<feature type="region of interest" description="Disordered" evidence="1">
    <location>
        <begin position="160"/>
        <end position="198"/>
    </location>
</feature>
<accession>A0A6A4ZP08</accession>
<evidence type="ECO:0000313" key="2">
    <source>
        <dbReference type="EMBL" id="KAF0713654.1"/>
    </source>
</evidence>
<evidence type="ECO:0000256" key="1">
    <source>
        <dbReference type="SAM" id="MobiDB-lite"/>
    </source>
</evidence>
<dbReference type="EMBL" id="VJMI01017464">
    <property type="protein sequence ID" value="KAF0713654.1"/>
    <property type="molecule type" value="Genomic_DNA"/>
</dbReference>
<feature type="region of interest" description="Disordered" evidence="1">
    <location>
        <begin position="274"/>
        <end position="294"/>
    </location>
</feature>
<organism evidence="2 3">
    <name type="scientific">Aphanomyces astaci</name>
    <name type="common">Crayfish plague agent</name>
    <dbReference type="NCBI Taxonomy" id="112090"/>
    <lineage>
        <taxon>Eukaryota</taxon>
        <taxon>Sar</taxon>
        <taxon>Stramenopiles</taxon>
        <taxon>Oomycota</taxon>
        <taxon>Saprolegniomycetes</taxon>
        <taxon>Saprolegniales</taxon>
        <taxon>Verrucalvaceae</taxon>
        <taxon>Aphanomyces</taxon>
    </lineage>
</organism>
<sequence>MWRQDPAGMPSMVPRRLPRHHRRSHPPTGVDINFGSYENPPHLFAWSRSPDAALEAEKSNETKRCDQVRPAAVPETVLSPAVVTDRSILVTPPTTTPVKGVEVHVLPCKVSQGTQCSHSIATQKVIARPPILQVCDQAVQCQDQLDPPLFFTPKTQATDVARQEESLSHPTYSSTKKPLPRNAARPTSQRHSRKPMNPEAATHEYWEWLHWYSSWQLYYQQHHERSHPLKRNPTMDVVAKPIPVTTCTRQKDKALPRRNSMSFWVDAGKPLAVSDGGPSRAKPHVKPRPTQSTPCWQSNANFEATRASSVATEVAVMPMAQMPMAAAAAAAAVAPRDGKGAASLHDTDKELTLEELAC</sequence>
<gene>
    <name evidence="2" type="ORF">AaE_011743</name>
</gene>
<comment type="caution">
    <text evidence="2">The sequence shown here is derived from an EMBL/GenBank/DDBJ whole genome shotgun (WGS) entry which is preliminary data.</text>
</comment>